<dbReference type="Gene3D" id="1.10.287.950">
    <property type="entry name" value="Methyl-accepting chemotaxis protein"/>
    <property type="match status" value="1"/>
</dbReference>
<dbReference type="InterPro" id="IPR029151">
    <property type="entry name" value="Sensor-like_sf"/>
</dbReference>
<dbReference type="PROSITE" id="PS50111">
    <property type="entry name" value="CHEMOTAXIS_TRANSDUC_2"/>
    <property type="match status" value="1"/>
</dbReference>
<evidence type="ECO:0000259" key="10">
    <source>
        <dbReference type="PROSITE" id="PS50885"/>
    </source>
</evidence>
<evidence type="ECO:0000256" key="5">
    <source>
        <dbReference type="ARBA" id="ARBA00023224"/>
    </source>
</evidence>
<dbReference type="Pfam" id="PF00672">
    <property type="entry name" value="HAMP"/>
    <property type="match status" value="1"/>
</dbReference>
<dbReference type="CDD" id="cd11386">
    <property type="entry name" value="MCP_signal"/>
    <property type="match status" value="1"/>
</dbReference>
<evidence type="ECO:0000256" key="7">
    <source>
        <dbReference type="PROSITE-ProRule" id="PRU00284"/>
    </source>
</evidence>
<comment type="subcellular location">
    <subcellularLocation>
        <location evidence="1">Membrane</location>
        <topology evidence="1">Multi-pass membrane protein</topology>
    </subcellularLocation>
</comment>
<dbReference type="PROSITE" id="PS50885">
    <property type="entry name" value="HAMP"/>
    <property type="match status" value="1"/>
</dbReference>
<gene>
    <name evidence="11" type="ORF">ABVT43_09225</name>
</gene>
<dbReference type="SMART" id="SM00283">
    <property type="entry name" value="MA"/>
    <property type="match status" value="1"/>
</dbReference>
<keyword evidence="12" id="KW-1185">Reference proteome</keyword>
<proteinExistence type="inferred from homology"/>
<feature type="domain" description="HAMP" evidence="10">
    <location>
        <begin position="338"/>
        <end position="392"/>
    </location>
</feature>
<sequence>MFKFNSIRAELTVLLSIALAIILIVISIFFIRSVAHETQLNVEHGLSNELEKEVHSIEAFIKQRGEVVEAMLASPFFIDWFNNYYSKDQDLSEDKDLPRIIQTFDNLQKRDPVTKAFFFGAARTGEYFDTLSGRFSGTPDTPYDARTRPWWKNGIAQDRMYLTQPQMDYKDHTILSVIQRTVYNKQGELLGIAGVDILLSTLKQQIENQLKFMNQGLPIVINRDGRTIIFPESVDIVKANSDIGTIDGIIEDTNGFAEFKRQMQSQENGIVEVIWKGEPHLIAFQHISLDTPHVDWMLGLLITKDIIDKPIRQSILNSVLITLVILVFISLSIWIISLRITRPFEEVLEAMKGVAQGEGDLTARLDVKSRNEAGMFANQFNQFIGHIQEVMQQNLATVKELNESADKITEITNSSTRKAVKQRDSTDLVATAAEELSYSVGGISASSDAALKSAEDADNQVNRGVAVVEEATESIKTLANTVNESANIIDALNNDSAKISEVLEVIISIAEQTNLLALNAAIEAARAGEQGRGFAVVADEVRSLASRTQESTESIRLIIDGLQKNASSAVNAMVKGKEHAEIGVNKSSLVQEVLQTIASAISEIQSQSNEIAHSTGEQAKASNEITQQVAEIRKLSEETAKEIEQVQGDTQNQREDIKKLLKLINQFKIE</sequence>
<evidence type="ECO:0000256" key="4">
    <source>
        <dbReference type="ARBA" id="ARBA00023136"/>
    </source>
</evidence>
<dbReference type="InterPro" id="IPR003660">
    <property type="entry name" value="HAMP_dom"/>
</dbReference>
<dbReference type="CDD" id="cd06225">
    <property type="entry name" value="HAMP"/>
    <property type="match status" value="1"/>
</dbReference>
<reference evidence="11 12" key="1">
    <citation type="submission" date="2024-06" db="EMBL/GenBank/DDBJ databases">
        <authorList>
            <person name="Li F."/>
        </authorList>
    </citation>
    <scope>NUCLEOTIDE SEQUENCE [LARGE SCALE GENOMIC DNA]</scope>
    <source>
        <strain evidence="11 12">GXAS 311</strain>
    </source>
</reference>
<evidence type="ECO:0000313" key="12">
    <source>
        <dbReference type="Proteomes" id="UP001548189"/>
    </source>
</evidence>
<evidence type="ECO:0000256" key="3">
    <source>
        <dbReference type="ARBA" id="ARBA00022989"/>
    </source>
</evidence>
<organism evidence="11 12">
    <name type="scientific">Aliikangiella maris</name>
    <dbReference type="NCBI Taxonomy" id="3162458"/>
    <lineage>
        <taxon>Bacteria</taxon>
        <taxon>Pseudomonadati</taxon>
        <taxon>Pseudomonadota</taxon>
        <taxon>Gammaproteobacteria</taxon>
        <taxon>Oceanospirillales</taxon>
        <taxon>Pleioneaceae</taxon>
        <taxon>Aliikangiella</taxon>
    </lineage>
</organism>
<feature type="transmembrane region" description="Helical" evidence="8">
    <location>
        <begin position="12"/>
        <end position="31"/>
    </location>
</feature>
<comment type="similarity">
    <text evidence="6">Belongs to the methyl-accepting chemotaxis (MCP) protein family.</text>
</comment>
<dbReference type="Pfam" id="PF00015">
    <property type="entry name" value="MCPsignal"/>
    <property type="match status" value="1"/>
</dbReference>
<dbReference type="SMART" id="SM00304">
    <property type="entry name" value="HAMP"/>
    <property type="match status" value="1"/>
</dbReference>
<dbReference type="Gene3D" id="3.30.450.20">
    <property type="entry name" value="PAS domain"/>
    <property type="match status" value="1"/>
</dbReference>
<keyword evidence="3 8" id="KW-1133">Transmembrane helix</keyword>
<keyword evidence="4 8" id="KW-0472">Membrane</keyword>
<evidence type="ECO:0000256" key="2">
    <source>
        <dbReference type="ARBA" id="ARBA00022692"/>
    </source>
</evidence>
<protein>
    <submittedName>
        <fullName evidence="11">Methyl-accepting chemotaxis protein</fullName>
    </submittedName>
</protein>
<feature type="transmembrane region" description="Helical" evidence="8">
    <location>
        <begin position="315"/>
        <end position="336"/>
    </location>
</feature>
<accession>A0ABV2BTS3</accession>
<evidence type="ECO:0000256" key="1">
    <source>
        <dbReference type="ARBA" id="ARBA00004141"/>
    </source>
</evidence>
<dbReference type="Proteomes" id="UP001548189">
    <property type="component" value="Unassembled WGS sequence"/>
</dbReference>
<feature type="domain" description="Methyl-accepting transducer" evidence="9">
    <location>
        <begin position="397"/>
        <end position="633"/>
    </location>
</feature>
<dbReference type="CDD" id="cd12912">
    <property type="entry name" value="PDC2_MCP_like"/>
    <property type="match status" value="1"/>
</dbReference>
<comment type="caution">
    <text evidence="11">The sequence shown here is derived from an EMBL/GenBank/DDBJ whole genome shotgun (WGS) entry which is preliminary data.</text>
</comment>
<evidence type="ECO:0000256" key="6">
    <source>
        <dbReference type="ARBA" id="ARBA00029447"/>
    </source>
</evidence>
<dbReference type="RefSeq" id="WP_353895887.1">
    <property type="nucleotide sequence ID" value="NZ_JBEVCJ010000008.1"/>
</dbReference>
<name>A0ABV2BTS3_9GAMM</name>
<keyword evidence="2 8" id="KW-0812">Transmembrane</keyword>
<dbReference type="PANTHER" id="PTHR32089:SF119">
    <property type="entry name" value="METHYL-ACCEPTING CHEMOTAXIS PROTEIN CTPL"/>
    <property type="match status" value="1"/>
</dbReference>
<evidence type="ECO:0000259" key="9">
    <source>
        <dbReference type="PROSITE" id="PS50111"/>
    </source>
</evidence>
<dbReference type="SUPFAM" id="SSF58104">
    <property type="entry name" value="Methyl-accepting chemotaxis protein (MCP) signaling domain"/>
    <property type="match status" value="1"/>
</dbReference>
<dbReference type="EMBL" id="JBEVCJ010000008">
    <property type="protein sequence ID" value="MET1255304.1"/>
    <property type="molecule type" value="Genomic_DNA"/>
</dbReference>
<keyword evidence="5 7" id="KW-0807">Transducer</keyword>
<dbReference type="InterPro" id="IPR004089">
    <property type="entry name" value="MCPsignal_dom"/>
</dbReference>
<dbReference type="Pfam" id="PF22673">
    <property type="entry name" value="MCP-like_PDC_1"/>
    <property type="match status" value="1"/>
</dbReference>
<evidence type="ECO:0000256" key="8">
    <source>
        <dbReference type="SAM" id="Phobius"/>
    </source>
</evidence>
<dbReference type="SUPFAM" id="SSF103190">
    <property type="entry name" value="Sensory domain-like"/>
    <property type="match status" value="1"/>
</dbReference>
<evidence type="ECO:0000313" key="11">
    <source>
        <dbReference type="EMBL" id="MET1255304.1"/>
    </source>
</evidence>
<dbReference type="PANTHER" id="PTHR32089">
    <property type="entry name" value="METHYL-ACCEPTING CHEMOTAXIS PROTEIN MCPB"/>
    <property type="match status" value="1"/>
</dbReference>